<organism evidence="1 2">
    <name type="scientific">Gloeophyllum trabeum (strain ATCC 11539 / FP-39264 / Madison 617)</name>
    <name type="common">Brown rot fungus</name>
    <dbReference type="NCBI Taxonomy" id="670483"/>
    <lineage>
        <taxon>Eukaryota</taxon>
        <taxon>Fungi</taxon>
        <taxon>Dikarya</taxon>
        <taxon>Basidiomycota</taxon>
        <taxon>Agaricomycotina</taxon>
        <taxon>Agaricomycetes</taxon>
        <taxon>Gloeophyllales</taxon>
        <taxon>Gloeophyllaceae</taxon>
        <taxon>Gloeophyllum</taxon>
    </lineage>
</organism>
<reference evidence="1 2" key="1">
    <citation type="journal article" date="2012" name="Science">
        <title>The Paleozoic origin of enzymatic lignin decomposition reconstructed from 31 fungal genomes.</title>
        <authorList>
            <person name="Floudas D."/>
            <person name="Binder M."/>
            <person name="Riley R."/>
            <person name="Barry K."/>
            <person name="Blanchette R.A."/>
            <person name="Henrissat B."/>
            <person name="Martinez A.T."/>
            <person name="Otillar R."/>
            <person name="Spatafora J.W."/>
            <person name="Yadav J.S."/>
            <person name="Aerts A."/>
            <person name="Benoit I."/>
            <person name="Boyd A."/>
            <person name="Carlson A."/>
            <person name="Copeland A."/>
            <person name="Coutinho P.M."/>
            <person name="de Vries R.P."/>
            <person name="Ferreira P."/>
            <person name="Findley K."/>
            <person name="Foster B."/>
            <person name="Gaskell J."/>
            <person name="Glotzer D."/>
            <person name="Gorecki P."/>
            <person name="Heitman J."/>
            <person name="Hesse C."/>
            <person name="Hori C."/>
            <person name="Igarashi K."/>
            <person name="Jurgens J.A."/>
            <person name="Kallen N."/>
            <person name="Kersten P."/>
            <person name="Kohler A."/>
            <person name="Kuees U."/>
            <person name="Kumar T.K.A."/>
            <person name="Kuo A."/>
            <person name="LaButti K."/>
            <person name="Larrondo L.F."/>
            <person name="Lindquist E."/>
            <person name="Ling A."/>
            <person name="Lombard V."/>
            <person name="Lucas S."/>
            <person name="Lundell T."/>
            <person name="Martin R."/>
            <person name="McLaughlin D.J."/>
            <person name="Morgenstern I."/>
            <person name="Morin E."/>
            <person name="Murat C."/>
            <person name="Nagy L.G."/>
            <person name="Nolan M."/>
            <person name="Ohm R.A."/>
            <person name="Patyshakuliyeva A."/>
            <person name="Rokas A."/>
            <person name="Ruiz-Duenas F.J."/>
            <person name="Sabat G."/>
            <person name="Salamov A."/>
            <person name="Samejima M."/>
            <person name="Schmutz J."/>
            <person name="Slot J.C."/>
            <person name="St John F."/>
            <person name="Stenlid J."/>
            <person name="Sun H."/>
            <person name="Sun S."/>
            <person name="Syed K."/>
            <person name="Tsang A."/>
            <person name="Wiebenga A."/>
            <person name="Young D."/>
            <person name="Pisabarro A."/>
            <person name="Eastwood D.C."/>
            <person name="Martin F."/>
            <person name="Cullen D."/>
            <person name="Grigoriev I.V."/>
            <person name="Hibbett D.S."/>
        </authorList>
    </citation>
    <scope>NUCLEOTIDE SEQUENCE [LARGE SCALE GENOMIC DNA]</scope>
    <source>
        <strain evidence="1 2">ATCC 11539</strain>
    </source>
</reference>
<dbReference type="AlphaFoldDB" id="S7QCK2"/>
<sequence length="441" mass="50511">DIPPEIWLLIFQYATYIPESHNIIPADPFQRSRFPRMAMGANTPVLSMRTKWSLVLVCRAWRQLATVLLYEHLVIRSLRRALKICSTLRNSVRRATINGIEVDVSEYGQWTKHIEVHAHIRTFDTMTFAEVLYRILQCCPNVRILSGTWDRPIPRWLMAALPRFYGSKLELLQWDSLSLTTRSTDVCTLTPEFLTAFHSLRTLDLRKFGGWNETDYGKPNLALPRLSHLLLTTNESSLRTATSLVLPSLTHVVVEVPYFYPVPLHLEHLDAFLEAHGPKITYLEVVSSPMYISADDANPDAPHTVVLPSHRLNIACFLMPGVCTHLQDLVFDVHEHVIDFKGIPTPHQSLRRVGLRGLSGEAISPERPHPSQAIYHLKSFRRKYLPSLEIVRTLGFYGDAMEKPTLGIFIQWTEFFEKRGIDLQDGEGVVWLWADDEEDDA</sequence>
<feature type="non-terminal residue" evidence="1">
    <location>
        <position position="1"/>
    </location>
</feature>
<proteinExistence type="predicted"/>
<protein>
    <recommendedName>
        <fullName evidence="3">F-box domain-containing protein</fullName>
    </recommendedName>
</protein>
<feature type="non-terminal residue" evidence="1">
    <location>
        <position position="441"/>
    </location>
</feature>
<evidence type="ECO:0000313" key="1">
    <source>
        <dbReference type="EMBL" id="EPQ57072.1"/>
    </source>
</evidence>
<dbReference type="HOGENOM" id="CLU_584170_0_0_1"/>
<dbReference type="KEGG" id="gtr:GLOTRDRAFT_26784"/>
<dbReference type="OrthoDB" id="3171058at2759"/>
<dbReference type="EMBL" id="KB469299">
    <property type="protein sequence ID" value="EPQ57072.1"/>
    <property type="molecule type" value="Genomic_DNA"/>
</dbReference>
<dbReference type="STRING" id="670483.S7QCK2"/>
<gene>
    <name evidence="1" type="ORF">GLOTRDRAFT_26784</name>
</gene>
<dbReference type="OMA" id="PDVFIWW"/>
<evidence type="ECO:0008006" key="3">
    <source>
        <dbReference type="Google" id="ProtNLM"/>
    </source>
</evidence>
<dbReference type="GeneID" id="19305205"/>
<dbReference type="Proteomes" id="UP000030669">
    <property type="component" value="Unassembled WGS sequence"/>
</dbReference>
<name>S7QCK2_GLOTA</name>
<dbReference type="RefSeq" id="XP_007863881.1">
    <property type="nucleotide sequence ID" value="XM_007865690.1"/>
</dbReference>
<keyword evidence="2" id="KW-1185">Reference proteome</keyword>
<evidence type="ECO:0000313" key="2">
    <source>
        <dbReference type="Proteomes" id="UP000030669"/>
    </source>
</evidence>
<dbReference type="eggNOG" id="ENOG502SIQC">
    <property type="taxonomic scope" value="Eukaryota"/>
</dbReference>
<accession>S7QCK2</accession>